<dbReference type="PANTHER" id="PTHR43335">
    <property type="entry name" value="ABC TRANSPORTER, ATP-BINDING PROTEIN"/>
    <property type="match status" value="1"/>
</dbReference>
<dbReference type="NCBIfam" id="TIGR03522">
    <property type="entry name" value="GldA_ABC_ATP"/>
    <property type="match status" value="1"/>
</dbReference>
<dbReference type="PANTHER" id="PTHR43335:SF4">
    <property type="entry name" value="ABC TRANSPORTER, ATP-BINDING PROTEIN"/>
    <property type="match status" value="1"/>
</dbReference>
<keyword evidence="4" id="KW-0067">ATP-binding</keyword>
<dbReference type="OrthoDB" id="9801987at2"/>
<evidence type="ECO:0000313" key="7">
    <source>
        <dbReference type="Proteomes" id="UP000184050"/>
    </source>
</evidence>
<dbReference type="Gene3D" id="3.40.50.300">
    <property type="entry name" value="P-loop containing nucleotide triphosphate hydrolases"/>
    <property type="match status" value="1"/>
</dbReference>
<keyword evidence="7" id="KW-1185">Reference proteome</keyword>
<dbReference type="AlphaFoldDB" id="A0A1M6HMU3"/>
<evidence type="ECO:0000256" key="3">
    <source>
        <dbReference type="ARBA" id="ARBA00022741"/>
    </source>
</evidence>
<dbReference type="InterPro" id="IPR019864">
    <property type="entry name" value="Motility-assoc_ABC_GldA"/>
</dbReference>
<dbReference type="GO" id="GO:0016887">
    <property type="term" value="F:ATP hydrolysis activity"/>
    <property type="evidence" value="ECO:0007669"/>
    <property type="project" value="InterPro"/>
</dbReference>
<evidence type="ECO:0000259" key="5">
    <source>
        <dbReference type="PROSITE" id="PS50893"/>
    </source>
</evidence>
<reference evidence="6 7" key="1">
    <citation type="submission" date="2016-11" db="EMBL/GenBank/DDBJ databases">
        <authorList>
            <person name="Jaros S."/>
            <person name="Januszkiewicz K."/>
            <person name="Wedrychowicz H."/>
        </authorList>
    </citation>
    <scope>NUCLEOTIDE SEQUENCE [LARGE SCALE GENOMIC DNA]</scope>
    <source>
        <strain evidence="6 7">DSM 27063</strain>
    </source>
</reference>
<dbReference type="Proteomes" id="UP000184050">
    <property type="component" value="Unassembled WGS sequence"/>
</dbReference>
<keyword evidence="3" id="KW-0547">Nucleotide-binding</keyword>
<evidence type="ECO:0000313" key="6">
    <source>
        <dbReference type="EMBL" id="SHJ23523.1"/>
    </source>
</evidence>
<dbReference type="InterPro" id="IPR003593">
    <property type="entry name" value="AAA+_ATPase"/>
</dbReference>
<dbReference type="InterPro" id="IPR027417">
    <property type="entry name" value="P-loop_NTPase"/>
</dbReference>
<name>A0A1M6HMU3_9BACT</name>
<sequence length="305" mass="33624">MAITVSNITKLFGKQKALNNVSFSVEEGELLGFLGPNGAGKSTLMKIMTGFLPANSGEIQIDGQKISVDNTEIRKNIGYLPENNPLYTDLFVKEYLEITAGFYHLKNKKQRVTEMVELTGLGDEQHKKIGALSKGYRQRVGLAQALIHDPGILILDEATTGLDPNQLEEIRGLIRKISTEKTVILSSHIMQEVEAICNRVLIINKGKIVADGGIAEIRNGKLKKSQQVIAGFAEKISADQLLAVENIKGVVPDGENWLIESDGNTDIRPVIFRFAVDNNLTLLTLQVKQQNLESIFQQLTRENAS</sequence>
<keyword evidence="2" id="KW-0813">Transport</keyword>
<dbReference type="STRING" id="1168035.SAMN05444280_11418"/>
<feature type="domain" description="ABC transporter" evidence="5">
    <location>
        <begin position="3"/>
        <end position="230"/>
    </location>
</feature>
<evidence type="ECO:0000256" key="2">
    <source>
        <dbReference type="ARBA" id="ARBA00022448"/>
    </source>
</evidence>
<dbReference type="RefSeq" id="WP_073169028.1">
    <property type="nucleotide sequence ID" value="NZ_FQZE01000014.1"/>
</dbReference>
<dbReference type="EMBL" id="FQZE01000014">
    <property type="protein sequence ID" value="SHJ23523.1"/>
    <property type="molecule type" value="Genomic_DNA"/>
</dbReference>
<accession>A0A1M6HMU3</accession>
<proteinExistence type="inferred from homology"/>
<dbReference type="GO" id="GO:0005524">
    <property type="term" value="F:ATP binding"/>
    <property type="evidence" value="ECO:0007669"/>
    <property type="project" value="UniProtKB-KW"/>
</dbReference>
<dbReference type="InterPro" id="IPR003439">
    <property type="entry name" value="ABC_transporter-like_ATP-bd"/>
</dbReference>
<dbReference type="PROSITE" id="PS50893">
    <property type="entry name" value="ABC_TRANSPORTER_2"/>
    <property type="match status" value="1"/>
</dbReference>
<protein>
    <submittedName>
        <fullName evidence="6">Protein involved in gliding motility GldA</fullName>
    </submittedName>
</protein>
<dbReference type="SUPFAM" id="SSF52540">
    <property type="entry name" value="P-loop containing nucleoside triphosphate hydrolases"/>
    <property type="match status" value="1"/>
</dbReference>
<evidence type="ECO:0000256" key="4">
    <source>
        <dbReference type="ARBA" id="ARBA00022840"/>
    </source>
</evidence>
<gene>
    <name evidence="6" type="ORF">SAMN05444280_11418</name>
</gene>
<evidence type="ECO:0000256" key="1">
    <source>
        <dbReference type="ARBA" id="ARBA00005417"/>
    </source>
</evidence>
<organism evidence="6 7">
    <name type="scientific">Tangfeifania diversioriginum</name>
    <dbReference type="NCBI Taxonomy" id="1168035"/>
    <lineage>
        <taxon>Bacteria</taxon>
        <taxon>Pseudomonadati</taxon>
        <taxon>Bacteroidota</taxon>
        <taxon>Bacteroidia</taxon>
        <taxon>Marinilabiliales</taxon>
        <taxon>Prolixibacteraceae</taxon>
        <taxon>Tangfeifania</taxon>
    </lineage>
</organism>
<dbReference type="Pfam" id="PF00005">
    <property type="entry name" value="ABC_tran"/>
    <property type="match status" value="1"/>
</dbReference>
<dbReference type="SMART" id="SM00382">
    <property type="entry name" value="AAA"/>
    <property type="match status" value="1"/>
</dbReference>
<comment type="similarity">
    <text evidence="1">Belongs to the ABC transporter superfamily.</text>
</comment>